<dbReference type="PROSITE" id="PS00455">
    <property type="entry name" value="AMP_BINDING"/>
    <property type="match status" value="1"/>
</dbReference>
<dbReference type="Pfam" id="PF00501">
    <property type="entry name" value="AMP-binding"/>
    <property type="match status" value="1"/>
</dbReference>
<dbReference type="InterPro" id="IPR000873">
    <property type="entry name" value="AMP-dep_synth/lig_dom"/>
</dbReference>
<dbReference type="PANTHER" id="PTHR43201:SF5">
    <property type="entry name" value="MEDIUM-CHAIN ACYL-COA LIGASE ACSF2, MITOCHONDRIAL"/>
    <property type="match status" value="1"/>
</dbReference>
<evidence type="ECO:0000259" key="4">
    <source>
        <dbReference type="Pfam" id="PF13193"/>
    </source>
</evidence>
<name>A0ABU9CSE9_9NOCA</name>
<evidence type="ECO:0000259" key="3">
    <source>
        <dbReference type="Pfam" id="PF00501"/>
    </source>
</evidence>
<dbReference type="PANTHER" id="PTHR43201">
    <property type="entry name" value="ACYL-COA SYNTHETASE"/>
    <property type="match status" value="1"/>
</dbReference>
<keyword evidence="2" id="KW-0436">Ligase</keyword>
<evidence type="ECO:0000256" key="2">
    <source>
        <dbReference type="ARBA" id="ARBA00022598"/>
    </source>
</evidence>
<dbReference type="Proteomes" id="UP001456513">
    <property type="component" value="Unassembled WGS sequence"/>
</dbReference>
<accession>A0ABU9CSE9</accession>
<comment type="similarity">
    <text evidence="1">Belongs to the ATP-dependent AMP-binding enzyme family.</text>
</comment>
<evidence type="ECO:0000256" key="1">
    <source>
        <dbReference type="ARBA" id="ARBA00006432"/>
    </source>
</evidence>
<feature type="domain" description="AMP-binding enzyme C-terminal" evidence="4">
    <location>
        <begin position="317"/>
        <end position="389"/>
    </location>
</feature>
<feature type="domain" description="AMP-dependent synthetase/ligase" evidence="3">
    <location>
        <begin position="84"/>
        <end position="244"/>
    </location>
</feature>
<dbReference type="InterPro" id="IPR045851">
    <property type="entry name" value="AMP-bd_C_sf"/>
</dbReference>
<proteinExistence type="inferred from homology"/>
<dbReference type="InterPro" id="IPR042099">
    <property type="entry name" value="ANL_N_sf"/>
</dbReference>
<dbReference type="InterPro" id="IPR025110">
    <property type="entry name" value="AMP-bd_C"/>
</dbReference>
<gene>
    <name evidence="5" type="ORF">AABD04_05725</name>
</gene>
<sequence length="396" mass="41865">MLGGRGRDRSTDNDIAISWAGRTLTYAELDAAVEQWPHLPVHDARSHGALSHDASALDLPDALICVFAAARQGCAVRVEDPASRPERAEQPSPDAFLLVATSGSTGRPKPLARTAASWVDSFPEFTDITGLRPTDTVLITGPLHATMHLFAAVHALWLGACVTDDPAQATAVHAVPAVLRDVLRRMPHARVAVAAGAGLDDAAAQTISIQNTSTQNISDQNLSAQPIRLVEYYGSAELSLVAARVVAERSPLRLLRNVEARTEDGYLFVRSPYAAIGARGWFGVGDLAELNGSELLVHGRGDAAINVGGTTVIAEDVENILTALDGVRAAAAIGTPHAVLGETVSAVIELDGTRDLELVRADARAIMAKEALPRRWTVVQQLPRTASGKIARGALQ</sequence>
<dbReference type="Gene3D" id="3.30.300.30">
    <property type="match status" value="1"/>
</dbReference>
<dbReference type="SUPFAM" id="SSF56801">
    <property type="entry name" value="Acetyl-CoA synthetase-like"/>
    <property type="match status" value="1"/>
</dbReference>
<evidence type="ECO:0000313" key="6">
    <source>
        <dbReference type="Proteomes" id="UP001456513"/>
    </source>
</evidence>
<dbReference type="Gene3D" id="3.40.50.12780">
    <property type="entry name" value="N-terminal domain of ligase-like"/>
    <property type="match status" value="1"/>
</dbReference>
<reference evidence="5 6" key="1">
    <citation type="submission" date="2024-03" db="EMBL/GenBank/DDBJ databases">
        <title>Rhodococcus navarretei sp. nov. and Pseudarthrobacter quantumdoti sp. nov., two new species with the ability to biosynthesize Quantum Dots isolated from soil samples at Union Glacier, Antarctica.</title>
        <authorList>
            <person name="Vargas M."/>
        </authorList>
    </citation>
    <scope>NUCLEOTIDE SEQUENCE [LARGE SCALE GENOMIC DNA]</scope>
    <source>
        <strain evidence="5 6">EXRC-4A-4</strain>
    </source>
</reference>
<keyword evidence="6" id="KW-1185">Reference proteome</keyword>
<dbReference type="EMBL" id="JBBPCN010000001">
    <property type="protein sequence ID" value="MEK8070341.1"/>
    <property type="molecule type" value="Genomic_DNA"/>
</dbReference>
<organism evidence="5 6">
    <name type="scientific">Rhodococcus navarretei</name>
    <dbReference type="NCBI Taxonomy" id="3128981"/>
    <lineage>
        <taxon>Bacteria</taxon>
        <taxon>Bacillati</taxon>
        <taxon>Actinomycetota</taxon>
        <taxon>Actinomycetes</taxon>
        <taxon>Mycobacteriales</taxon>
        <taxon>Nocardiaceae</taxon>
        <taxon>Rhodococcus</taxon>
    </lineage>
</organism>
<dbReference type="Pfam" id="PF13193">
    <property type="entry name" value="AMP-binding_C"/>
    <property type="match status" value="1"/>
</dbReference>
<dbReference type="InterPro" id="IPR020845">
    <property type="entry name" value="AMP-binding_CS"/>
</dbReference>
<comment type="caution">
    <text evidence="5">The sequence shown here is derived from an EMBL/GenBank/DDBJ whole genome shotgun (WGS) entry which is preliminary data.</text>
</comment>
<protein>
    <submittedName>
        <fullName evidence="5">AMP-binding protein</fullName>
    </submittedName>
</protein>
<evidence type="ECO:0000313" key="5">
    <source>
        <dbReference type="EMBL" id="MEK8070341.1"/>
    </source>
</evidence>